<dbReference type="NCBIfam" id="NF001938">
    <property type="entry name" value="PRK00714.1-5"/>
    <property type="match status" value="1"/>
</dbReference>
<dbReference type="PANTHER" id="PTHR11839:SF22">
    <property type="entry name" value="NUDIX HYDROLASE 26, CHLOROPLASTIC"/>
    <property type="match status" value="1"/>
</dbReference>
<dbReference type="Gene3D" id="3.90.79.10">
    <property type="entry name" value="Nucleoside Triphosphate Pyrophosphohydrolase"/>
    <property type="match status" value="1"/>
</dbReference>
<dbReference type="PANTHER" id="PTHR11839">
    <property type="entry name" value="UDP/ADP-SUGAR PYROPHOSPHATASE"/>
    <property type="match status" value="1"/>
</dbReference>
<dbReference type="GO" id="GO:0034432">
    <property type="term" value="F:bis(5'-adenosyl)-pentaphosphatase activity"/>
    <property type="evidence" value="ECO:0007669"/>
    <property type="project" value="TreeGrafter"/>
</dbReference>
<dbReference type="SUPFAM" id="SSF55811">
    <property type="entry name" value="Nudix"/>
    <property type="match status" value="1"/>
</dbReference>
<protein>
    <submittedName>
        <fullName evidence="5">RNA pyrophosphohydrolase</fullName>
        <ecNumber evidence="5">3.6.1.-</ecNumber>
    </submittedName>
</protein>
<comment type="caution">
    <text evidence="5">The sequence shown here is derived from an EMBL/GenBank/DDBJ whole genome shotgun (WGS) entry which is preliminary data.</text>
</comment>
<reference evidence="5 6" key="1">
    <citation type="submission" date="2019-07" db="EMBL/GenBank/DDBJ databases">
        <title>Rapid identification of Enteric Bacteria from Whole Genome Sequences (WGS) using Average Nucleotide Identity (ANI).</title>
        <authorList>
            <person name="Lane C."/>
        </authorList>
    </citation>
    <scope>NUCLEOTIDE SEQUENCE [LARGE SCALE GENOMIC DNA]</scope>
    <source>
        <strain evidence="5 6">2016D-0250</strain>
    </source>
</reference>
<evidence type="ECO:0000313" key="5">
    <source>
        <dbReference type="EMBL" id="TXE81566.1"/>
    </source>
</evidence>
<dbReference type="EC" id="3.6.1.-" evidence="5"/>
<dbReference type="EMBL" id="VOWB01000047">
    <property type="protein sequence ID" value="TXE81566.1"/>
    <property type="molecule type" value="Genomic_DNA"/>
</dbReference>
<comment type="similarity">
    <text evidence="3">Belongs to the Nudix hydrolase family.</text>
</comment>
<evidence type="ECO:0000256" key="3">
    <source>
        <dbReference type="RuleBase" id="RU003476"/>
    </source>
</evidence>
<dbReference type="PRINTS" id="PR00502">
    <property type="entry name" value="NUDIXFAMILY"/>
</dbReference>
<dbReference type="InterPro" id="IPR022927">
    <property type="entry name" value="RppH"/>
</dbReference>
<evidence type="ECO:0000256" key="1">
    <source>
        <dbReference type="ARBA" id="ARBA00001936"/>
    </source>
</evidence>
<dbReference type="GO" id="GO:0006753">
    <property type="term" value="P:nucleoside phosphate metabolic process"/>
    <property type="evidence" value="ECO:0007669"/>
    <property type="project" value="TreeGrafter"/>
</dbReference>
<dbReference type="InterPro" id="IPR000086">
    <property type="entry name" value="NUDIX_hydrolase_dom"/>
</dbReference>
<dbReference type="NCBIfam" id="NF001936">
    <property type="entry name" value="PRK00714.1-3"/>
    <property type="match status" value="1"/>
</dbReference>
<sequence length="156" mass="18454">MKEEKKYRPNVAVVVLSPAYPFDCKFFIAKRNDMEDVWQFPQGGIDEGEDVKSALFRELKEEIGTDEVEILAEYPEWISYDFPAKIAQKMYPYDGQNQKYFLVKLKNSAKINLNTKHPEFNAFKFISLNEVFNTINHFKKPIYVKVLKYFKEKGYI</sequence>
<dbReference type="GO" id="GO:0019693">
    <property type="term" value="P:ribose phosphate metabolic process"/>
    <property type="evidence" value="ECO:0007669"/>
    <property type="project" value="TreeGrafter"/>
</dbReference>
<evidence type="ECO:0000256" key="2">
    <source>
        <dbReference type="ARBA" id="ARBA00022801"/>
    </source>
</evidence>
<comment type="cofactor">
    <cofactor evidence="1">
        <name>Mn(2+)</name>
        <dbReference type="ChEBI" id="CHEBI:29035"/>
    </cofactor>
</comment>
<dbReference type="PROSITE" id="PS51462">
    <property type="entry name" value="NUDIX"/>
    <property type="match status" value="1"/>
</dbReference>
<accession>A0A5C7DM74</accession>
<feature type="domain" description="Nudix hydrolase" evidence="4">
    <location>
        <begin position="6"/>
        <end position="148"/>
    </location>
</feature>
<dbReference type="RefSeq" id="WP_147575522.1">
    <property type="nucleotide sequence ID" value="NZ_VOWB01000047.1"/>
</dbReference>
<dbReference type="Proteomes" id="UP000321310">
    <property type="component" value="Unassembled WGS sequence"/>
</dbReference>
<dbReference type="AlphaFoldDB" id="A0A5C7DM74"/>
<dbReference type="CDD" id="cd03671">
    <property type="entry name" value="NUDIX_Ap4A_hydrolase_plant_like"/>
    <property type="match status" value="1"/>
</dbReference>
<dbReference type="PROSITE" id="PS00893">
    <property type="entry name" value="NUDIX_BOX"/>
    <property type="match status" value="1"/>
</dbReference>
<dbReference type="InterPro" id="IPR015797">
    <property type="entry name" value="NUDIX_hydrolase-like_dom_sf"/>
</dbReference>
<name>A0A5C7DM74_9BACT</name>
<gene>
    <name evidence="5" type="ORF">FPD46_04560</name>
</gene>
<dbReference type="GO" id="GO:0008893">
    <property type="term" value="F:guanosine-3',5'-bis(diphosphate) 3'-diphosphatase activity"/>
    <property type="evidence" value="ECO:0007669"/>
    <property type="project" value="TreeGrafter"/>
</dbReference>
<dbReference type="InterPro" id="IPR020084">
    <property type="entry name" value="NUDIX_hydrolase_CS"/>
</dbReference>
<keyword evidence="2 3" id="KW-0378">Hydrolase</keyword>
<proteinExistence type="inferred from homology"/>
<evidence type="ECO:0000259" key="4">
    <source>
        <dbReference type="PROSITE" id="PS51462"/>
    </source>
</evidence>
<evidence type="ECO:0000313" key="6">
    <source>
        <dbReference type="Proteomes" id="UP000321310"/>
    </source>
</evidence>
<organism evidence="5 6">
    <name type="scientific">Campylobacter peloridis</name>
    <dbReference type="NCBI Taxonomy" id="488546"/>
    <lineage>
        <taxon>Bacteria</taxon>
        <taxon>Pseudomonadati</taxon>
        <taxon>Campylobacterota</taxon>
        <taxon>Epsilonproteobacteria</taxon>
        <taxon>Campylobacterales</taxon>
        <taxon>Campylobacteraceae</taxon>
        <taxon>Campylobacter</taxon>
    </lineage>
</organism>
<dbReference type="Pfam" id="PF00293">
    <property type="entry name" value="NUDIX"/>
    <property type="match status" value="1"/>
</dbReference>
<dbReference type="InterPro" id="IPR020476">
    <property type="entry name" value="Nudix_hydrolase"/>
</dbReference>